<protein>
    <submittedName>
        <fullName evidence="1">Uncharacterized protein</fullName>
    </submittedName>
</protein>
<keyword evidence="2" id="KW-1185">Reference proteome</keyword>
<reference evidence="1 2" key="1">
    <citation type="journal article" date="2021" name="Hortic Res">
        <title>High-quality reference genome and annotation aids understanding of berry development for evergreen blueberry (Vaccinium darrowii).</title>
        <authorList>
            <person name="Yu J."/>
            <person name="Hulse-Kemp A.M."/>
            <person name="Babiker E."/>
            <person name="Staton M."/>
        </authorList>
    </citation>
    <scope>NUCLEOTIDE SEQUENCE [LARGE SCALE GENOMIC DNA]</scope>
    <source>
        <strain evidence="2">cv. NJ 8807/NJ 8810</strain>
        <tissue evidence="1">Young leaf</tissue>
    </source>
</reference>
<sequence>MSRILDYLKIHSFVKYAVLNSCYLVVRQLQDDEHPEDFIENLILSVRSLLPVEPLVDECDKSSDSLANKLYLRDQVVSTALPESKRSEQVSAAVKAFMSTHLPNELVEPLERIVLQNSVFSGYFNLRNLLILTAIKVDPSRVMDYIEDR</sequence>
<organism evidence="1 2">
    <name type="scientific">Vaccinium darrowii</name>
    <dbReference type="NCBI Taxonomy" id="229202"/>
    <lineage>
        <taxon>Eukaryota</taxon>
        <taxon>Viridiplantae</taxon>
        <taxon>Streptophyta</taxon>
        <taxon>Embryophyta</taxon>
        <taxon>Tracheophyta</taxon>
        <taxon>Spermatophyta</taxon>
        <taxon>Magnoliopsida</taxon>
        <taxon>eudicotyledons</taxon>
        <taxon>Gunneridae</taxon>
        <taxon>Pentapetalae</taxon>
        <taxon>asterids</taxon>
        <taxon>Ericales</taxon>
        <taxon>Ericaceae</taxon>
        <taxon>Vaccinioideae</taxon>
        <taxon>Vaccinieae</taxon>
        <taxon>Vaccinium</taxon>
    </lineage>
</organism>
<evidence type="ECO:0000313" key="1">
    <source>
        <dbReference type="EMBL" id="KAH7854794.1"/>
    </source>
</evidence>
<accession>A0ACB7YNS9</accession>
<name>A0ACB7YNS9_9ERIC</name>
<dbReference type="Proteomes" id="UP000828048">
    <property type="component" value="Chromosome 11"/>
</dbReference>
<proteinExistence type="predicted"/>
<gene>
    <name evidence="1" type="ORF">Vadar_017877</name>
</gene>
<dbReference type="EMBL" id="CM037161">
    <property type="protein sequence ID" value="KAH7854794.1"/>
    <property type="molecule type" value="Genomic_DNA"/>
</dbReference>
<evidence type="ECO:0000313" key="2">
    <source>
        <dbReference type="Proteomes" id="UP000828048"/>
    </source>
</evidence>
<comment type="caution">
    <text evidence="1">The sequence shown here is derived from an EMBL/GenBank/DDBJ whole genome shotgun (WGS) entry which is preliminary data.</text>
</comment>